<sequence>MIPGNMAEYSIGLDLGGTNLRAAAIDRNGMMLDKISGETEFSAGRDAVLSDIAAAISKMREKHGTTGLAGIGVGVPGFIRMKEGIISGSNNLPFLENVPVRDDLSRRLGTRVILENDANAAALGEKWIGAGRGVDDLVLLTLGTGIGGGIISCGRIVRGCVGMAGEFGHISVVVNGNPCGCGNQGCLEKHASASAVTAMAKLMRLGDGLSSKDVFDLAKTAGETGDKARHIWKVVGEALGMMMAILINTFNFPLYLLSGGMLPAWELFEPHMTRVAKERSFTFRATLTETRIAQATLGNEAGLYGAAYLPWIEQ</sequence>
<protein>
    <submittedName>
        <fullName evidence="2">Glucokinase</fullName>
        <ecNumber evidence="2">2.7.1.2</ecNumber>
    </submittedName>
</protein>
<dbReference type="KEGG" id="sus:Acid_0809"/>
<dbReference type="InterPro" id="IPR043129">
    <property type="entry name" value="ATPase_NBD"/>
</dbReference>
<keyword evidence="2" id="KW-0418">Kinase</keyword>
<dbReference type="PANTHER" id="PTHR18964">
    <property type="entry name" value="ROK (REPRESSOR, ORF, KINASE) FAMILY"/>
    <property type="match status" value="1"/>
</dbReference>
<name>Q02AV8_SOLUE</name>
<gene>
    <name evidence="2" type="ordered locus">Acid_0809</name>
</gene>
<dbReference type="HOGENOM" id="CLU_036604_0_4_0"/>
<dbReference type="InParanoid" id="Q02AV8"/>
<dbReference type="eggNOG" id="COG1940">
    <property type="taxonomic scope" value="Bacteria"/>
</dbReference>
<dbReference type="SUPFAM" id="SSF53067">
    <property type="entry name" value="Actin-like ATPase domain"/>
    <property type="match status" value="1"/>
</dbReference>
<dbReference type="PANTHER" id="PTHR18964:SF149">
    <property type="entry name" value="BIFUNCTIONAL UDP-N-ACETYLGLUCOSAMINE 2-EPIMERASE_N-ACETYLMANNOSAMINE KINASE"/>
    <property type="match status" value="1"/>
</dbReference>
<comment type="similarity">
    <text evidence="1">Belongs to the ROK (NagC/XylR) family.</text>
</comment>
<evidence type="ECO:0000256" key="1">
    <source>
        <dbReference type="ARBA" id="ARBA00006479"/>
    </source>
</evidence>
<organism evidence="2">
    <name type="scientific">Solibacter usitatus (strain Ellin6076)</name>
    <dbReference type="NCBI Taxonomy" id="234267"/>
    <lineage>
        <taxon>Bacteria</taxon>
        <taxon>Pseudomonadati</taxon>
        <taxon>Acidobacteriota</taxon>
        <taxon>Terriglobia</taxon>
        <taxon>Bryobacterales</taxon>
        <taxon>Solibacteraceae</taxon>
        <taxon>Candidatus Solibacter</taxon>
    </lineage>
</organism>
<keyword evidence="2" id="KW-0808">Transferase</keyword>
<proteinExistence type="inferred from homology"/>
<dbReference type="Pfam" id="PF00480">
    <property type="entry name" value="ROK"/>
    <property type="match status" value="1"/>
</dbReference>
<dbReference type="GO" id="GO:0004340">
    <property type="term" value="F:glucokinase activity"/>
    <property type="evidence" value="ECO:0007669"/>
    <property type="project" value="UniProtKB-EC"/>
</dbReference>
<dbReference type="EC" id="2.7.1.2" evidence="2"/>
<dbReference type="AlphaFoldDB" id="Q02AV8"/>
<dbReference type="InterPro" id="IPR000600">
    <property type="entry name" value="ROK"/>
</dbReference>
<dbReference type="PROSITE" id="PS01125">
    <property type="entry name" value="ROK"/>
    <property type="match status" value="1"/>
</dbReference>
<accession>Q02AV8</accession>
<dbReference type="STRING" id="234267.Acid_0809"/>
<dbReference type="InterPro" id="IPR049874">
    <property type="entry name" value="ROK_cs"/>
</dbReference>
<dbReference type="EMBL" id="CP000473">
    <property type="protein sequence ID" value="ABJ81808.1"/>
    <property type="molecule type" value="Genomic_DNA"/>
</dbReference>
<reference evidence="2" key="1">
    <citation type="submission" date="2006-10" db="EMBL/GenBank/DDBJ databases">
        <title>Complete sequence of Solibacter usitatus Ellin6076.</title>
        <authorList>
            <consortium name="US DOE Joint Genome Institute"/>
            <person name="Copeland A."/>
            <person name="Lucas S."/>
            <person name="Lapidus A."/>
            <person name="Barry K."/>
            <person name="Detter J.C."/>
            <person name="Glavina del Rio T."/>
            <person name="Hammon N."/>
            <person name="Israni S."/>
            <person name="Dalin E."/>
            <person name="Tice H."/>
            <person name="Pitluck S."/>
            <person name="Thompson L.S."/>
            <person name="Brettin T."/>
            <person name="Bruce D."/>
            <person name="Han C."/>
            <person name="Tapia R."/>
            <person name="Gilna P."/>
            <person name="Schmutz J."/>
            <person name="Larimer F."/>
            <person name="Land M."/>
            <person name="Hauser L."/>
            <person name="Kyrpides N."/>
            <person name="Mikhailova N."/>
            <person name="Janssen P.H."/>
            <person name="Kuske C.R."/>
            <person name="Richardson P."/>
        </authorList>
    </citation>
    <scope>NUCLEOTIDE SEQUENCE</scope>
    <source>
        <strain evidence="2">Ellin6076</strain>
    </source>
</reference>
<evidence type="ECO:0000313" key="2">
    <source>
        <dbReference type="EMBL" id="ABJ81808.1"/>
    </source>
</evidence>
<dbReference type="Gene3D" id="3.30.420.40">
    <property type="match status" value="2"/>
</dbReference>